<dbReference type="Proteomes" id="UP000241818">
    <property type="component" value="Unassembled WGS sequence"/>
</dbReference>
<sequence length="122" mass="13178">MYASCPGSERCLLELPTGPRPGPPLRVVCGVVCGVWCLASGVRSLAGSTPPGRPQRALSGHDCRLYLSCADRTLDSGLWTQDVWSGRMTIASMDRCPEQRAKAYDVYPAAPSFVRGIPLRVQ</sequence>
<dbReference type="RefSeq" id="XP_024725738.1">
    <property type="nucleotide sequence ID" value="XM_024863461.1"/>
</dbReference>
<keyword evidence="2" id="KW-1185">Reference proteome</keyword>
<evidence type="ECO:0000313" key="1">
    <source>
        <dbReference type="EMBL" id="PSS28213.1"/>
    </source>
</evidence>
<reference evidence="1 2" key="1">
    <citation type="journal article" date="2018" name="New Phytol.">
        <title>Comparative genomics and transcriptomics depict ericoid mycorrhizal fungi as versatile saprotrophs and plant mutualists.</title>
        <authorList>
            <person name="Martino E."/>
            <person name="Morin E."/>
            <person name="Grelet G.A."/>
            <person name="Kuo A."/>
            <person name="Kohler A."/>
            <person name="Daghino S."/>
            <person name="Barry K.W."/>
            <person name="Cichocki N."/>
            <person name="Clum A."/>
            <person name="Dockter R.B."/>
            <person name="Hainaut M."/>
            <person name="Kuo R.C."/>
            <person name="LaButti K."/>
            <person name="Lindahl B.D."/>
            <person name="Lindquist E.A."/>
            <person name="Lipzen A."/>
            <person name="Khouja H.R."/>
            <person name="Magnuson J."/>
            <person name="Murat C."/>
            <person name="Ohm R.A."/>
            <person name="Singer S.W."/>
            <person name="Spatafora J.W."/>
            <person name="Wang M."/>
            <person name="Veneault-Fourrey C."/>
            <person name="Henrissat B."/>
            <person name="Grigoriev I.V."/>
            <person name="Martin F.M."/>
            <person name="Perotto S."/>
        </authorList>
    </citation>
    <scope>NUCLEOTIDE SEQUENCE [LARGE SCALE GENOMIC DNA]</scope>
    <source>
        <strain evidence="1 2">ATCC 22711</strain>
    </source>
</reference>
<proteinExistence type="predicted"/>
<protein>
    <submittedName>
        <fullName evidence="1">Uncharacterized protein</fullName>
    </submittedName>
</protein>
<dbReference type="InParanoid" id="A0A2T3BFW1"/>
<evidence type="ECO:0000313" key="2">
    <source>
        <dbReference type="Proteomes" id="UP000241818"/>
    </source>
</evidence>
<name>A0A2T3BFW1_AMORE</name>
<dbReference type="EMBL" id="KZ679006">
    <property type="protein sequence ID" value="PSS28213.1"/>
    <property type="molecule type" value="Genomic_DNA"/>
</dbReference>
<accession>A0A2T3BFW1</accession>
<dbReference type="GeneID" id="36571542"/>
<dbReference type="AlphaFoldDB" id="A0A2T3BFW1"/>
<gene>
    <name evidence="1" type="ORF">M430DRAFT_164351</name>
</gene>
<organism evidence="1 2">
    <name type="scientific">Amorphotheca resinae ATCC 22711</name>
    <dbReference type="NCBI Taxonomy" id="857342"/>
    <lineage>
        <taxon>Eukaryota</taxon>
        <taxon>Fungi</taxon>
        <taxon>Dikarya</taxon>
        <taxon>Ascomycota</taxon>
        <taxon>Pezizomycotina</taxon>
        <taxon>Leotiomycetes</taxon>
        <taxon>Helotiales</taxon>
        <taxon>Amorphothecaceae</taxon>
        <taxon>Amorphotheca</taxon>
    </lineage>
</organism>